<gene>
    <name evidence="4" type="primary">PPE32_3</name>
    <name evidence="4" type="ORF">MBOU_55960</name>
</gene>
<feature type="domain" description="PPE" evidence="2">
    <location>
        <begin position="2"/>
        <end position="164"/>
    </location>
</feature>
<dbReference type="PANTHER" id="PTHR46766:SF1">
    <property type="entry name" value="GLUTAMINE-RICH PROTEIN 2"/>
    <property type="match status" value="1"/>
</dbReference>
<reference evidence="4 5" key="1">
    <citation type="journal article" date="2019" name="Emerg. Microbes Infect.">
        <title>Comprehensive subspecies identification of 175 nontuberculous mycobacteria species based on 7547 genomic profiles.</title>
        <authorList>
            <person name="Matsumoto Y."/>
            <person name="Kinjo T."/>
            <person name="Motooka D."/>
            <person name="Nabeya D."/>
            <person name="Jung N."/>
            <person name="Uechi K."/>
            <person name="Horii T."/>
            <person name="Iida T."/>
            <person name="Fujita J."/>
            <person name="Nakamura S."/>
        </authorList>
    </citation>
    <scope>NUCLEOTIDE SEQUENCE [LARGE SCALE GENOMIC DNA]</scope>
    <source>
        <strain evidence="4 5">JCM 30725</strain>
    </source>
</reference>
<evidence type="ECO:0000313" key="5">
    <source>
        <dbReference type="Proteomes" id="UP000465360"/>
    </source>
</evidence>
<organism evidence="4 5">
    <name type="scientific">Mycobacterium bourgelatii</name>
    <dbReference type="NCBI Taxonomy" id="1273442"/>
    <lineage>
        <taxon>Bacteria</taxon>
        <taxon>Bacillati</taxon>
        <taxon>Actinomycetota</taxon>
        <taxon>Actinomycetes</taxon>
        <taxon>Mycobacteriales</taxon>
        <taxon>Mycobacteriaceae</taxon>
        <taxon>Mycobacterium</taxon>
    </lineage>
</organism>
<evidence type="ECO:0000313" key="4">
    <source>
        <dbReference type="EMBL" id="GFG93554.1"/>
    </source>
</evidence>
<dbReference type="Gene3D" id="1.20.1260.20">
    <property type="entry name" value="PPE superfamily"/>
    <property type="match status" value="1"/>
</dbReference>
<dbReference type="Pfam" id="PF12484">
    <property type="entry name" value="PPE-SVP"/>
    <property type="match status" value="1"/>
</dbReference>
<dbReference type="Pfam" id="PF00823">
    <property type="entry name" value="PPE"/>
    <property type="match status" value="1"/>
</dbReference>
<comment type="similarity">
    <text evidence="1">Belongs to the mycobacterial PPE family.</text>
</comment>
<dbReference type="SUPFAM" id="SSF140459">
    <property type="entry name" value="PE/PPE dimer-like"/>
    <property type="match status" value="1"/>
</dbReference>
<proteinExistence type="inferred from homology"/>
<name>A0A7I9YXV1_MYCBU</name>
<dbReference type="FunFam" id="1.20.1260.20:FF:000001">
    <property type="entry name" value="PPE family protein PPE41"/>
    <property type="match status" value="1"/>
</dbReference>
<dbReference type="InterPro" id="IPR022171">
    <property type="entry name" value="PPE_C"/>
</dbReference>
<dbReference type="InterPro" id="IPR038332">
    <property type="entry name" value="PPE_sf"/>
</dbReference>
<dbReference type="AlphaFoldDB" id="A0A7I9YXV1"/>
<protein>
    <submittedName>
        <fullName evidence="4">PPE family protein</fullName>
    </submittedName>
</protein>
<keyword evidence="5" id="KW-1185">Reference proteome</keyword>
<evidence type="ECO:0000259" key="3">
    <source>
        <dbReference type="Pfam" id="PF12484"/>
    </source>
</evidence>
<evidence type="ECO:0000256" key="1">
    <source>
        <dbReference type="ARBA" id="ARBA00010652"/>
    </source>
</evidence>
<evidence type="ECO:0000259" key="2">
    <source>
        <dbReference type="Pfam" id="PF00823"/>
    </source>
</evidence>
<feature type="domain" description="PPE family C-terminal" evidence="3">
    <location>
        <begin position="304"/>
        <end position="369"/>
    </location>
</feature>
<comment type="caution">
    <text evidence="4">The sequence shown here is derived from an EMBL/GenBank/DDBJ whole genome shotgun (WGS) entry which is preliminary data.</text>
</comment>
<dbReference type="InterPro" id="IPR000030">
    <property type="entry name" value="PPE_dom"/>
</dbReference>
<accession>A0A7I9YXV1</accession>
<dbReference type="Proteomes" id="UP000465360">
    <property type="component" value="Unassembled WGS sequence"/>
</dbReference>
<dbReference type="RefSeq" id="WP_163719280.1">
    <property type="nucleotide sequence ID" value="NZ_BLKZ01000002.1"/>
</dbReference>
<dbReference type="PANTHER" id="PTHR46766">
    <property type="entry name" value="GLUTAMINE-RICH PROTEIN 2"/>
    <property type="match status" value="1"/>
</dbReference>
<dbReference type="EMBL" id="BLKZ01000002">
    <property type="protein sequence ID" value="GFG93554.1"/>
    <property type="molecule type" value="Genomic_DNA"/>
</dbReference>
<dbReference type="GO" id="GO:0052572">
    <property type="term" value="P:response to host immune response"/>
    <property type="evidence" value="ECO:0007669"/>
    <property type="project" value="TreeGrafter"/>
</dbReference>
<sequence length="407" mass="39923">MDFGALPPEVNSGRIYAGPGSAPLLAAAAAWDSIAAELHSAAAVYGSAIAQLTSINWHGPSATLMAEAAAPYIAWLGGSAAQAEQAASQSRAAAAAFDAVFAATVPPPEIAANRALLGSLIATNLLGQNTPAIAATEAQYAEMWAQDAAAMYAYAGASAAATQLNPFTSPPATTNDSGAAAADAQTLLSQLISQIPNAVQSLASTTGPATAAATSPLAEVTAIVKTFNAVLNNLIAGPYTPIGAAGLVRSWWQVSISIPALGTGIQGIGPLLNPKPLTGALAPLLRSDLLTGGASALQATGSVAAGLGRASSIGSLSVPANWASAVPAVRTIASQLPETMIEAGPAITATAPQGVAGQTALSSLAGRAVGSSTTRAVLGSTVRVPGAVAVDDIATSSTVIVIPPSAK</sequence>